<organism evidence="4 5">
    <name type="scientific">Azotobacter chroococcum</name>
    <dbReference type="NCBI Taxonomy" id="353"/>
    <lineage>
        <taxon>Bacteria</taxon>
        <taxon>Pseudomonadati</taxon>
        <taxon>Pseudomonadota</taxon>
        <taxon>Gammaproteobacteria</taxon>
        <taxon>Pseudomonadales</taxon>
        <taxon>Pseudomonadaceae</taxon>
        <taxon>Azotobacter</taxon>
    </lineage>
</organism>
<keyword evidence="2" id="KW-0378">Hydrolase</keyword>
<proteinExistence type="predicted"/>
<evidence type="ECO:0000256" key="1">
    <source>
        <dbReference type="ARBA" id="ARBA00022729"/>
    </source>
</evidence>
<dbReference type="NCBIfam" id="TIGR01840">
    <property type="entry name" value="esterase_phb"/>
    <property type="match status" value="1"/>
</dbReference>
<accession>A0A4R1P1N0</accession>
<keyword evidence="1" id="KW-0732">Signal</keyword>
<gene>
    <name evidence="4" type="ORF">EV691_15813</name>
</gene>
<name>A0A4R1P1N0_9GAMM</name>
<dbReference type="GO" id="GO:0005576">
    <property type="term" value="C:extracellular region"/>
    <property type="evidence" value="ECO:0007669"/>
    <property type="project" value="InterPro"/>
</dbReference>
<feature type="coiled-coil region" evidence="3">
    <location>
        <begin position="320"/>
        <end position="347"/>
    </location>
</feature>
<evidence type="ECO:0000256" key="3">
    <source>
        <dbReference type="SAM" id="Coils"/>
    </source>
</evidence>
<keyword evidence="3" id="KW-0175">Coiled coil</keyword>
<dbReference type="PANTHER" id="PTHR43037:SF1">
    <property type="entry name" value="BLL1128 PROTEIN"/>
    <property type="match status" value="1"/>
</dbReference>
<dbReference type="InterPro" id="IPR029058">
    <property type="entry name" value="AB_hydrolase_fold"/>
</dbReference>
<evidence type="ECO:0000313" key="4">
    <source>
        <dbReference type="EMBL" id="TCL15539.1"/>
    </source>
</evidence>
<dbReference type="InterPro" id="IPR010126">
    <property type="entry name" value="Esterase_phb"/>
</dbReference>
<dbReference type="PANTHER" id="PTHR43037">
    <property type="entry name" value="UNNAMED PRODUCT-RELATED"/>
    <property type="match status" value="1"/>
</dbReference>
<evidence type="ECO:0000256" key="2">
    <source>
        <dbReference type="ARBA" id="ARBA00022801"/>
    </source>
</evidence>
<dbReference type="SUPFAM" id="SSF53474">
    <property type="entry name" value="alpha/beta-Hydrolases"/>
    <property type="match status" value="2"/>
</dbReference>
<sequence>MLWQGLPTDAAAQSLTEVTGFGTNPGQLRAFKHIPQELPPNSPLVVALHGCLQSASGYDDETGWVKYADMGKFALLLPQQELPNNLAKCFNWFELGDIQRDQGEALSIKHMIDKMVTDHNIDRKRIYITGLSAGAGMTVVMLATYPELFAGGATSAGLPYKCATNVTEARNSCMRSGKNQSPAQWGDLVRAASSHGSEWPRLSIWQGAADGTVNPMNARELIEQWTNVHGIDQTPDGQDTVDGQVHRVFTDASGKVLVESFTVAGMDHGISINPGSDKPQCGTAAPFILDKDICTSFHVAKFWGLLPSSPDPIPPSPISREELLRRMDEMKGRIDQLTAELNELRAAIE</sequence>
<evidence type="ECO:0000313" key="5">
    <source>
        <dbReference type="Proteomes" id="UP000295169"/>
    </source>
</evidence>
<reference evidence="4 5" key="1">
    <citation type="submission" date="2019-03" db="EMBL/GenBank/DDBJ databases">
        <title>Genomic Encyclopedia of Type Strains, Phase IV (KMG-IV): sequencing the most valuable type-strain genomes for metagenomic binning, comparative biology and taxonomic classification.</title>
        <authorList>
            <person name="Goeker M."/>
        </authorList>
    </citation>
    <scope>NUCLEOTIDE SEQUENCE [LARGE SCALE GENOMIC DNA]</scope>
    <source>
        <strain evidence="4 5">DSM 2286</strain>
    </source>
</reference>
<dbReference type="Pfam" id="PF10503">
    <property type="entry name" value="Esterase_PHB"/>
    <property type="match status" value="1"/>
</dbReference>
<dbReference type="InterPro" id="IPR050955">
    <property type="entry name" value="Plant_Biomass_Hydrol_Est"/>
</dbReference>
<dbReference type="Proteomes" id="UP000295169">
    <property type="component" value="Unassembled WGS sequence"/>
</dbReference>
<dbReference type="AlphaFoldDB" id="A0A4R1P1N0"/>
<dbReference type="EMBL" id="SMMU01000058">
    <property type="protein sequence ID" value="TCL15539.1"/>
    <property type="molecule type" value="Genomic_DNA"/>
</dbReference>
<protein>
    <submittedName>
        <fullName evidence="4">Poly(Hydroxyalkanoate) depolymerase family esterase</fullName>
    </submittedName>
</protein>
<comment type="caution">
    <text evidence="4">The sequence shown here is derived from an EMBL/GenBank/DDBJ whole genome shotgun (WGS) entry which is preliminary data.</text>
</comment>
<dbReference type="GO" id="GO:0016787">
    <property type="term" value="F:hydrolase activity"/>
    <property type="evidence" value="ECO:0007669"/>
    <property type="project" value="UniProtKB-KW"/>
</dbReference>
<dbReference type="Gene3D" id="3.40.50.1820">
    <property type="entry name" value="alpha/beta hydrolase"/>
    <property type="match status" value="1"/>
</dbReference>